<evidence type="ECO:0000313" key="1">
    <source>
        <dbReference type="EMBL" id="CAI2717928.1"/>
    </source>
</evidence>
<dbReference type="EMBL" id="OX336137">
    <property type="protein sequence ID" value="CAI2717928.1"/>
    <property type="molecule type" value="Genomic_DNA"/>
</dbReference>
<dbReference type="Proteomes" id="UP001157733">
    <property type="component" value="Chromosome"/>
</dbReference>
<sequence>MPQSEPDGLTQQRLDDLHAVSQKLNIDVQYTQLDDSEYPVASGHCKVHGRDLILLDKTLPPGQHIEIILNVLKTFDLETIYVPGWIREHIHGPEQEFPSP</sequence>
<name>A0ABM9HCT7_9BACT</name>
<organism evidence="1 2">
    <name type="scientific">Nitrospina watsonii</name>
    <dbReference type="NCBI Taxonomy" id="1323948"/>
    <lineage>
        <taxon>Bacteria</taxon>
        <taxon>Pseudomonadati</taxon>
        <taxon>Nitrospinota/Tectimicrobiota group</taxon>
        <taxon>Nitrospinota</taxon>
        <taxon>Nitrospinia</taxon>
        <taxon>Nitrospinales</taxon>
        <taxon>Nitrospinaceae</taxon>
        <taxon>Nitrospina</taxon>
    </lineage>
</organism>
<keyword evidence="2" id="KW-1185">Reference proteome</keyword>
<protein>
    <submittedName>
        <fullName evidence="1">Uncharacterized protein</fullName>
    </submittedName>
</protein>
<gene>
    <name evidence="1" type="ORF">NSPWAT_1069</name>
</gene>
<dbReference type="RefSeq" id="WP_282010843.1">
    <property type="nucleotide sequence ID" value="NZ_OX336137.1"/>
</dbReference>
<proteinExistence type="predicted"/>
<accession>A0ABM9HCT7</accession>
<evidence type="ECO:0000313" key="2">
    <source>
        <dbReference type="Proteomes" id="UP001157733"/>
    </source>
</evidence>
<reference evidence="1 2" key="1">
    <citation type="submission" date="2022-09" db="EMBL/GenBank/DDBJ databases">
        <authorList>
            <person name="Kop L."/>
        </authorList>
    </citation>
    <scope>NUCLEOTIDE SEQUENCE [LARGE SCALE GENOMIC DNA]</scope>
    <source>
        <strain evidence="1 2">347</strain>
    </source>
</reference>